<organism evidence="2 3">
    <name type="scientific">Asparagus officinalis</name>
    <name type="common">Garden asparagus</name>
    <dbReference type="NCBI Taxonomy" id="4686"/>
    <lineage>
        <taxon>Eukaryota</taxon>
        <taxon>Viridiplantae</taxon>
        <taxon>Streptophyta</taxon>
        <taxon>Embryophyta</taxon>
        <taxon>Tracheophyta</taxon>
        <taxon>Spermatophyta</taxon>
        <taxon>Magnoliopsida</taxon>
        <taxon>Liliopsida</taxon>
        <taxon>Asparagales</taxon>
        <taxon>Asparagaceae</taxon>
        <taxon>Asparagoideae</taxon>
        <taxon>Asparagus</taxon>
    </lineage>
</organism>
<dbReference type="EMBL" id="CM007389">
    <property type="protein sequence ID" value="ONK57527.1"/>
    <property type="molecule type" value="Genomic_DNA"/>
</dbReference>
<accession>A0A5P1E7Q8</accession>
<gene>
    <name evidence="2" type="ORF">A4U43_C09F1410</name>
</gene>
<proteinExistence type="predicted"/>
<sequence>MPPAPPPNATTPYRTCLDRLQVPDRRWMPNVELRPQRAPVATFVETKFATTTKLRLHPTRATSARGCAQLLGQGRARLRRRRVGGGLPQEPPARKSVRLSAAAKPTATMRWREAIIRSLTTA</sequence>
<evidence type="ECO:0000256" key="1">
    <source>
        <dbReference type="SAM" id="MobiDB-lite"/>
    </source>
</evidence>
<evidence type="ECO:0000313" key="3">
    <source>
        <dbReference type="Proteomes" id="UP000243459"/>
    </source>
</evidence>
<dbReference type="Proteomes" id="UP000243459">
    <property type="component" value="Chromosome 9"/>
</dbReference>
<dbReference type="AlphaFoldDB" id="A0A5P1E7Q8"/>
<feature type="region of interest" description="Disordered" evidence="1">
    <location>
        <begin position="83"/>
        <end position="105"/>
    </location>
</feature>
<evidence type="ECO:0000313" key="2">
    <source>
        <dbReference type="EMBL" id="ONK57527.1"/>
    </source>
</evidence>
<dbReference type="Gramene" id="ONK57527">
    <property type="protein sequence ID" value="ONK57527"/>
    <property type="gene ID" value="A4U43_C09F1410"/>
</dbReference>
<name>A0A5P1E7Q8_ASPOF</name>
<keyword evidence="3" id="KW-1185">Reference proteome</keyword>
<protein>
    <submittedName>
        <fullName evidence="2">Uncharacterized protein</fullName>
    </submittedName>
</protein>
<reference evidence="3" key="1">
    <citation type="journal article" date="2017" name="Nat. Commun.">
        <title>The asparagus genome sheds light on the origin and evolution of a young Y chromosome.</title>
        <authorList>
            <person name="Harkess A."/>
            <person name="Zhou J."/>
            <person name="Xu C."/>
            <person name="Bowers J.E."/>
            <person name="Van der Hulst R."/>
            <person name="Ayyampalayam S."/>
            <person name="Mercati F."/>
            <person name="Riccardi P."/>
            <person name="McKain M.R."/>
            <person name="Kakrana A."/>
            <person name="Tang H."/>
            <person name="Ray J."/>
            <person name="Groenendijk J."/>
            <person name="Arikit S."/>
            <person name="Mathioni S.M."/>
            <person name="Nakano M."/>
            <person name="Shan H."/>
            <person name="Telgmann-Rauber A."/>
            <person name="Kanno A."/>
            <person name="Yue Z."/>
            <person name="Chen H."/>
            <person name="Li W."/>
            <person name="Chen Y."/>
            <person name="Xu X."/>
            <person name="Zhang Y."/>
            <person name="Luo S."/>
            <person name="Chen H."/>
            <person name="Gao J."/>
            <person name="Mao Z."/>
            <person name="Pires J.C."/>
            <person name="Luo M."/>
            <person name="Kudrna D."/>
            <person name="Wing R.A."/>
            <person name="Meyers B.C."/>
            <person name="Yi K."/>
            <person name="Kong H."/>
            <person name="Lavrijsen P."/>
            <person name="Sunseri F."/>
            <person name="Falavigna A."/>
            <person name="Ye Y."/>
            <person name="Leebens-Mack J.H."/>
            <person name="Chen G."/>
        </authorList>
    </citation>
    <scope>NUCLEOTIDE SEQUENCE [LARGE SCALE GENOMIC DNA]</scope>
    <source>
        <strain evidence="3">cv. DH0086</strain>
    </source>
</reference>